<dbReference type="EMBL" id="BK032536">
    <property type="protein sequence ID" value="DAF46402.1"/>
    <property type="molecule type" value="Genomic_DNA"/>
</dbReference>
<proteinExistence type="predicted"/>
<evidence type="ECO:0000313" key="3">
    <source>
        <dbReference type="EMBL" id="DAF46402.1"/>
    </source>
</evidence>
<keyword evidence="2" id="KW-0812">Transmembrane</keyword>
<evidence type="ECO:0000256" key="2">
    <source>
        <dbReference type="SAM" id="Phobius"/>
    </source>
</evidence>
<accession>A0A8S5S6S3</accession>
<protein>
    <submittedName>
        <fullName evidence="3">Uncharacterized protein</fullName>
    </submittedName>
</protein>
<feature type="coiled-coil region" evidence="1">
    <location>
        <begin position="613"/>
        <end position="663"/>
    </location>
</feature>
<sequence>MARMKYTSSFSNPYEEARATLQNDELYNELGGDKTWSSYANKGSLDTLVGTINAAKSKMSIEDIHNLPNWEYYSPDKKMEQLAVSMFTDNEKVKDWDVTKYDEQGNPQHTKESMTERQYYQKQLDEYAEYAKLQKRLKEEQEYKDQMKWYEKAVYNVSGFLNNMGLEFADYFRGIANTIGTVFKGMWNIGNGYDWDSAWREAGQWDLIPSFGWKESLYEWERTNTDLIKVTGEVTTAASIANLLGNTLGQVAFLAAFNAGAVAIGSKTVQGLNTTATYKTLTSAGTAMQKAGQVLYWGGMAGNNYRELCDDPALADIPTIYLATNSVLRAAGEYAISKGLADFWGPTFRAKLMRNWTPRINKLGGTKRLLTDMLKDGVEEGLQELSGQFINTASYILQSQFGGRTDGGFEHLSGFNFTTIRDAFAAGMLVTGLSAGLKIVTTNNLYKDEYKVDKQGNLVYNEKGEVVRKKYSKITSWDIIENIDSFVHNLNDVMTDTKLTNDEKEMVLQQAYKSMEMLSSFFGQIGTERANAAIAFIGELKNAQYTASLFEDYSLRTRIDSTQDIRKKDFATVGETKIVKQEDGTYKSVTVKPAQAKTVVDTKTEEVYQFKRNQVLNQRLAVVADTILELQEEFSKGAVKYDAKTYEAQKENIKKKLEKAKITKVKQTATKDKSLTDGLVPGTEEYKSAKAIESIFNNNDADNVLVSEDGVKPVKIDKTVVVPEKMLNSSGEANIAHDVAKSLAVEDVLSRVALAPELKPALNELVSLYRQFSNNANAKLDEALANLFVDNGFFGMALLSGSKFVTPFLMRLDAIVDIASGNQLQTDIYKQQITNCKKQWQRAIVEYLLIQNNADATLTDMLTNAQQDYVNSHRYNKDMANRIIDGKPTPADKSVMEKRVNALTISSKQKQTVLDNLYDSDRSVRTSAINYLNQHYFGMFRSLLDNKTYPTSDTPPSYKLTKVLMNNDVTLENWMTQPIPNEKPGEFKDVLKQRKDYYNEQFKQMNNNEYELVIKDDGSYTIKERNAAAYLGGEQYFSKTEDVIKGKYADKAITGLVKAEKNLYDGYMSDKISDIGKQYYTITDLISDPTLLNTDTQKKILDKFGKVNDYTTFQYIRDDVLTRTGATSLVRTNTGDYAFVNVKPFNSVLAKNDVTLGDAPDITKLIKTKYQTGLLKNTKIVYDKNTYYDTNTNTIHLDEAVKTNPAYARFALLHEIQHVIQYQNNITGGIADNWLMQLPTKQRNQIVKDIKLHNADLFTPDLTVQEELKLAQDLVYFQVSGEQQAYGLLGNAIVNRAPYFVRRDAKGVHLDTTWATYDLLSEAQSAYKVTKLVDNIWSDVKELVPESEYKEYAKYKRLADVSISFNYHPVIDAKNITDDYDTTISNQAMDVMNASYDVGELSKAKWDERFEEVKALLKEKYPTEAYFTQGAMQIYTPEFVKQVSSNNLVETYITDYGDIGEDNSTEKQKLKADLVKFFKDNPSIRETSLVQLRNDVAPEMDMQDFLNMDIPFVRLHNSDVVNDDSMLSVSLGDVFNDALLTRNVFDDLILYAQYKVNTYLYFGTLKPKDLIGYIGDSLYEGLVPTSKIANAKKVKVNLSDTAQIVSDYKSTPFALASSKSISLFERGLKRAAQSISSTPTAGMQVILPNGVSLYNNVKLTPADFEAIYSLIYNSVGINDLQLLKANTIVVYDIDTAKRTYDVNIAKGVQPFMFDNFISTMKPNSEYDIYYDNGALAKLQTDSQGKIINYEDYLDVKGLLHYDAYSDIQSAKKPKDIDEQLSIFDNVEQPKMSRYISDTEAKGTLLENFIRKGKQIQMNHTLREMLKSVPNKDVGLVDDGLLRYINGDEKGTLNIPNLYKYIRTTPTMNKYTWDLINKYFFKNENIHSFEELTQLADIAGSEMYALAPAIKASKIIDDKWLNAKLTPKKVAALSKQITTDENLKTEKQIYDSVLNRYTTYRSNQVDLDYGYARMLFAQKWTGSLKSGAKIAGIVKWIARVEAETGVKYGPKKPKTVSTQSEVRGADNVTLEDTLEDASSTKAFDDMLDGVSEEEKLKEVKEYLYRTEVFDKALKEHLSKYTINRKLAAIQERIDMMRSYEIDDLYVMSQINDLTGKQIYEKAIQKGVEKVRPRSFIYTNAKAIGRTIASNVKPKDIKAFQEQFPGVLTDDGKFNTNYLKGKTTEQLADAEDKLKTIRSIVKEKNFNVKQATTLLEKLQKEKAKNAAQKAQVERLKQQKAKYKSVYTTNLGNDVTFDIYSDIDMPAKLKGILTTGFENATELSQSEVQNVSDDKDVNLVVRGEKFIEVNAENLTSLSQVEAEEIANFYIHSTAVQGDITRNELRNYDAYKTLVLGFLLQQNRNGIYNFSPELVSQIKRTINLVTSSGATVTSMAKIVAKLTDPNKVIVESLKRSGIEIEEEHLDALVDALNLPVRQRQPGYGYSDTELQERKMKAIEEAIAVIANEARFQRAHSNKKSFFDQLWKIQRWAMLSSPGTALRNMASNIVVDKLGKASEKIGHAVTKMIPQRLEVREMEAKYQQYQIVGTKVSEDTKNFVDAMFNDPIYTKLEKGGKTTNVTFYDLLNDGMSKYFADNPLSRIFKSDPNDMRTASQAMARSIIVKLFGEEMFNTRGLKNEAAKTAATVMNQVASFTFKWLSDDKWIRKETMRLFGAMLTEDNIDLSEGYSTKVLDTLANAYSMAAYEYMHRDNIATKIESLVYNKLGSAGYFAYKQLFPFLTSSINWFNEALNYSPIGLAKGIINYAKMENTIRKMEVKQLKAKEEGRSELSPRFAKYLATKQIGQGIIGSVGFVAGIILASVGLAGLDEKDDKYKLRIGTNFWIDISDLVGSSGLLAGVAARSIFREDDASFWDVAKGTMNILFDDSVYNGIISDLKYTDNLTDFFVNKTENALLSFIPNALKLFNKTLYAHTPQYSKNGALKFLQRTMVQMIPGAVYALPKKVDIYTGKTASEYNLPWLFEWGTKTLNSVMPIDISPYDPSDIEQEALFQGVRRSYLTANYKDIGKLDSKDTVKLNKKYGELNNNSLKELFASKKKYKVQKEDGSYVELVYNKMTTEQKKSVIQRIMSDNATIAKIYIYTSNGGKYYTSEEERKELRKLGITNVYIKTAKKKGFT</sequence>
<keyword evidence="2" id="KW-0472">Membrane</keyword>
<feature type="transmembrane region" description="Helical" evidence="2">
    <location>
        <begin position="2803"/>
        <end position="2823"/>
    </location>
</feature>
<keyword evidence="1" id="KW-0175">Coiled coil</keyword>
<keyword evidence="2" id="KW-1133">Transmembrane helix</keyword>
<organism evidence="3">
    <name type="scientific">Podoviridae sp. ctsUe5</name>
    <dbReference type="NCBI Taxonomy" id="2827750"/>
    <lineage>
        <taxon>Viruses</taxon>
        <taxon>Duplodnaviria</taxon>
        <taxon>Heunggongvirae</taxon>
        <taxon>Uroviricota</taxon>
        <taxon>Caudoviricetes</taxon>
    </lineage>
</organism>
<evidence type="ECO:0000256" key="1">
    <source>
        <dbReference type="SAM" id="Coils"/>
    </source>
</evidence>
<name>A0A8S5S6S3_9CAUD</name>
<reference evidence="3" key="1">
    <citation type="journal article" date="2021" name="Proc. Natl. Acad. Sci. U.S.A.">
        <title>A Catalog of Tens of Thousands of Viruses from Human Metagenomes Reveals Hidden Associations with Chronic Diseases.</title>
        <authorList>
            <person name="Tisza M.J."/>
            <person name="Buck C.B."/>
        </authorList>
    </citation>
    <scope>NUCLEOTIDE SEQUENCE</scope>
    <source>
        <strain evidence="3">CtsUe5</strain>
    </source>
</reference>
<feature type="coiled-coil region" evidence="1">
    <location>
        <begin position="2199"/>
        <end position="2243"/>
    </location>
</feature>